<gene>
    <name evidence="1" type="ORF">ACFQY0_01105</name>
</gene>
<name>A0ABW2L0C5_9BACT</name>
<dbReference type="Proteomes" id="UP001596472">
    <property type="component" value="Unassembled WGS sequence"/>
</dbReference>
<evidence type="ECO:0000313" key="1">
    <source>
        <dbReference type="EMBL" id="MFC7335757.1"/>
    </source>
</evidence>
<proteinExistence type="predicted"/>
<evidence type="ECO:0000313" key="2">
    <source>
        <dbReference type="Proteomes" id="UP001596472"/>
    </source>
</evidence>
<dbReference type="RefSeq" id="WP_379708192.1">
    <property type="nucleotide sequence ID" value="NZ_JBHTBS010000001.1"/>
</dbReference>
<dbReference type="EMBL" id="JBHTBS010000001">
    <property type="protein sequence ID" value="MFC7335757.1"/>
    <property type="molecule type" value="Genomic_DNA"/>
</dbReference>
<reference evidence="2" key="1">
    <citation type="journal article" date="2019" name="Int. J. Syst. Evol. Microbiol.">
        <title>The Global Catalogue of Microorganisms (GCM) 10K type strain sequencing project: providing services to taxonomists for standard genome sequencing and annotation.</title>
        <authorList>
            <consortium name="The Broad Institute Genomics Platform"/>
            <consortium name="The Broad Institute Genome Sequencing Center for Infectious Disease"/>
            <person name="Wu L."/>
            <person name="Ma J."/>
        </authorList>
    </citation>
    <scope>NUCLEOTIDE SEQUENCE [LARGE SCALE GENOMIC DNA]</scope>
    <source>
        <strain evidence="2">CGMCC 4.1467</strain>
    </source>
</reference>
<sequence length="191" mass="21329">MSAGRKKGLKKMPPLSPNTLAMLPGRCEVRDDGKLAVLTGASKSETLFAIAAFPAAIEPRLARLVFDIRMIRSGLEGMSKNEWKKEQQEIVSDYEETFSMISSVAIAVGDDAFFMQVAEAIRHVDKHLEKSRGDQEYPLRVLVLRCLQYFRMKSATVSEMKACLSELTPKEFSDDQIRADLKALGKLKVTT</sequence>
<keyword evidence="2" id="KW-1185">Reference proteome</keyword>
<organism evidence="1 2">
    <name type="scientific">Haloferula chungangensis</name>
    <dbReference type="NCBI Taxonomy" id="1048331"/>
    <lineage>
        <taxon>Bacteria</taxon>
        <taxon>Pseudomonadati</taxon>
        <taxon>Verrucomicrobiota</taxon>
        <taxon>Verrucomicrobiia</taxon>
        <taxon>Verrucomicrobiales</taxon>
        <taxon>Verrucomicrobiaceae</taxon>
        <taxon>Haloferula</taxon>
    </lineage>
</organism>
<comment type="caution">
    <text evidence="1">The sequence shown here is derived from an EMBL/GenBank/DDBJ whole genome shotgun (WGS) entry which is preliminary data.</text>
</comment>
<protein>
    <submittedName>
        <fullName evidence="1">Uncharacterized protein</fullName>
    </submittedName>
</protein>
<accession>A0ABW2L0C5</accession>